<name>A0AAE1E7E5_9GAST</name>
<dbReference type="Proteomes" id="UP001283361">
    <property type="component" value="Unassembled WGS sequence"/>
</dbReference>
<keyword evidence="1" id="KW-0862">Zinc</keyword>
<evidence type="ECO:0000313" key="3">
    <source>
        <dbReference type="EMBL" id="KAK3796290.1"/>
    </source>
</evidence>
<keyword evidence="1" id="KW-0863">Zinc-finger</keyword>
<keyword evidence="1" id="KW-0479">Metal-binding</keyword>
<dbReference type="Pfam" id="PF04438">
    <property type="entry name" value="zf-HIT"/>
    <property type="match status" value="1"/>
</dbReference>
<dbReference type="Gene3D" id="3.30.60.190">
    <property type="match status" value="1"/>
</dbReference>
<dbReference type="SUPFAM" id="SSF144232">
    <property type="entry name" value="HIT/MYND zinc finger-like"/>
    <property type="match status" value="1"/>
</dbReference>
<evidence type="ECO:0000313" key="4">
    <source>
        <dbReference type="Proteomes" id="UP001283361"/>
    </source>
</evidence>
<accession>A0AAE1E7E5</accession>
<organism evidence="3 4">
    <name type="scientific">Elysia crispata</name>
    <name type="common">lettuce slug</name>
    <dbReference type="NCBI Taxonomy" id="231223"/>
    <lineage>
        <taxon>Eukaryota</taxon>
        <taxon>Metazoa</taxon>
        <taxon>Spiralia</taxon>
        <taxon>Lophotrochozoa</taxon>
        <taxon>Mollusca</taxon>
        <taxon>Gastropoda</taxon>
        <taxon>Heterobranchia</taxon>
        <taxon>Euthyneura</taxon>
        <taxon>Panpulmonata</taxon>
        <taxon>Sacoglossa</taxon>
        <taxon>Placobranchoidea</taxon>
        <taxon>Plakobranchidae</taxon>
        <taxon>Elysia</taxon>
    </lineage>
</organism>
<gene>
    <name evidence="3" type="ORF">RRG08_041604</name>
</gene>
<dbReference type="CDD" id="cd23024">
    <property type="entry name" value="zf-HIT_ZNHIT2-3"/>
    <property type="match status" value="1"/>
</dbReference>
<dbReference type="GO" id="GO:0008270">
    <property type="term" value="F:zinc ion binding"/>
    <property type="evidence" value="ECO:0007669"/>
    <property type="project" value="UniProtKB-UniRule"/>
</dbReference>
<dbReference type="EMBL" id="JAWDGP010000898">
    <property type="protein sequence ID" value="KAK3796290.1"/>
    <property type="molecule type" value="Genomic_DNA"/>
</dbReference>
<dbReference type="InterPro" id="IPR048371">
    <property type="entry name" value="ZNHIT3_C"/>
</dbReference>
<proteinExistence type="predicted"/>
<evidence type="ECO:0000256" key="1">
    <source>
        <dbReference type="PROSITE-ProRule" id="PRU00453"/>
    </source>
</evidence>
<dbReference type="PROSITE" id="PS51083">
    <property type="entry name" value="ZF_HIT"/>
    <property type="match status" value="1"/>
</dbReference>
<reference evidence="3" key="1">
    <citation type="journal article" date="2023" name="G3 (Bethesda)">
        <title>A reference genome for the long-term kleptoplast-retaining sea slug Elysia crispata morphotype clarki.</title>
        <authorList>
            <person name="Eastman K.E."/>
            <person name="Pendleton A.L."/>
            <person name="Shaikh M.A."/>
            <person name="Suttiyut T."/>
            <person name="Ogas R."/>
            <person name="Tomko P."/>
            <person name="Gavelis G."/>
            <person name="Widhalm J.R."/>
            <person name="Wisecaver J.H."/>
        </authorList>
    </citation>
    <scope>NUCLEOTIDE SEQUENCE</scope>
    <source>
        <strain evidence="3">ECLA1</strain>
    </source>
</reference>
<dbReference type="AlphaFoldDB" id="A0AAE1E7E5"/>
<sequence length="157" mass="17880">MAPCAVCKIDTNKYRCPRCLERYCSVRCCRAHKELCTDNSDGNRREFSNQVEFEETEKPCFERDIHPAFREVTPETDQVPEHLLQELNGSSKILSLLENPHLRAMIENLVNTRKPDLAMASAMREPIFTELADACLSIVDRENPNLEPEAVSLTGGR</sequence>
<comment type="caution">
    <text evidence="3">The sequence shown here is derived from an EMBL/GenBank/DDBJ whole genome shotgun (WGS) entry which is preliminary data.</text>
</comment>
<protein>
    <recommendedName>
        <fullName evidence="2">HIT-type domain-containing protein</fullName>
    </recommendedName>
</protein>
<dbReference type="Pfam" id="PF21373">
    <property type="entry name" value="ZNHIT3_C"/>
    <property type="match status" value="1"/>
</dbReference>
<feature type="domain" description="HIT-type" evidence="2">
    <location>
        <begin position="4"/>
        <end position="36"/>
    </location>
</feature>
<dbReference type="InterPro" id="IPR007529">
    <property type="entry name" value="Znf_HIT"/>
</dbReference>
<keyword evidence="4" id="KW-1185">Reference proteome</keyword>
<evidence type="ECO:0000259" key="2">
    <source>
        <dbReference type="PROSITE" id="PS51083"/>
    </source>
</evidence>